<dbReference type="AlphaFoldDB" id="A0A455SRJ6"/>
<dbReference type="GO" id="GO:0005829">
    <property type="term" value="C:cytosol"/>
    <property type="evidence" value="ECO:0007669"/>
    <property type="project" value="TreeGrafter"/>
</dbReference>
<feature type="coiled-coil region" evidence="1">
    <location>
        <begin position="369"/>
        <end position="401"/>
    </location>
</feature>
<dbReference type="PANTHER" id="PTHR47396:SF1">
    <property type="entry name" value="ATP-DEPENDENT HELICASE IRC3-RELATED"/>
    <property type="match status" value="1"/>
</dbReference>
<dbReference type="InterPro" id="IPR014001">
    <property type="entry name" value="Helicase_ATP-bd"/>
</dbReference>
<evidence type="ECO:0000313" key="7">
    <source>
        <dbReference type="EMBL" id="BBH90246.1"/>
    </source>
</evidence>
<dbReference type="InterPro" id="IPR001650">
    <property type="entry name" value="Helicase_C-like"/>
</dbReference>
<evidence type="ECO:0000256" key="2">
    <source>
        <dbReference type="SAM" id="MobiDB-lite"/>
    </source>
</evidence>
<feature type="domain" description="Helicase C-terminal" evidence="4">
    <location>
        <begin position="227"/>
        <end position="389"/>
    </location>
</feature>
<evidence type="ECO:0000256" key="1">
    <source>
        <dbReference type="SAM" id="Coils"/>
    </source>
</evidence>
<dbReference type="Gene3D" id="3.40.50.300">
    <property type="entry name" value="P-loop containing nucleotide triphosphate hydrolases"/>
    <property type="match status" value="2"/>
</dbReference>
<dbReference type="EMBL" id="AP019376">
    <property type="protein sequence ID" value="BBH90116.1"/>
    <property type="molecule type" value="Genomic_DNA"/>
</dbReference>
<dbReference type="InterPro" id="IPR027417">
    <property type="entry name" value="P-loop_NTPase"/>
</dbReference>
<dbReference type="GO" id="GO:0016787">
    <property type="term" value="F:hydrolase activity"/>
    <property type="evidence" value="ECO:0007669"/>
    <property type="project" value="InterPro"/>
</dbReference>
<dbReference type="SMART" id="SM00487">
    <property type="entry name" value="DEXDc"/>
    <property type="match status" value="1"/>
</dbReference>
<feature type="region of interest" description="Disordered" evidence="2">
    <location>
        <begin position="531"/>
        <end position="558"/>
    </location>
</feature>
<dbReference type="PROSITE" id="PS51194">
    <property type="entry name" value="HELICASE_CTER"/>
    <property type="match status" value="1"/>
</dbReference>
<dbReference type="Pfam" id="PF00271">
    <property type="entry name" value="Helicase_C"/>
    <property type="match status" value="1"/>
</dbReference>
<dbReference type="GO" id="GO:0005524">
    <property type="term" value="F:ATP binding"/>
    <property type="evidence" value="ECO:0007669"/>
    <property type="project" value="InterPro"/>
</dbReference>
<evidence type="ECO:0008006" key="8">
    <source>
        <dbReference type="Google" id="ProtNLM"/>
    </source>
</evidence>
<dbReference type="PROSITE" id="PS51192">
    <property type="entry name" value="HELICASE_ATP_BIND_1"/>
    <property type="match status" value="1"/>
</dbReference>
<reference evidence="7" key="1">
    <citation type="submission" date="2018-12" db="EMBL/GenBank/DDBJ databases">
        <title>Novel natural products biosynthetic potential of the class Ktedonobacteria.</title>
        <authorList>
            <person name="Zheng Y."/>
            <person name="Saitou A."/>
            <person name="Wang C.M."/>
            <person name="Toyoda A."/>
            <person name="Minakuchi Y."/>
            <person name="Sekiguchi Y."/>
            <person name="Ueda K."/>
            <person name="Takano H."/>
            <person name="Sakai Y."/>
            <person name="Yokota A."/>
            <person name="Yabe S."/>
        </authorList>
    </citation>
    <scope>NUCLEOTIDE SEQUENCE</scope>
    <source>
        <strain evidence="7">COM3</strain>
    </source>
</reference>
<feature type="domain" description="Helicase ATP-binding" evidence="3">
    <location>
        <begin position="19"/>
        <end position="169"/>
    </location>
</feature>
<dbReference type="GO" id="GO:0003677">
    <property type="term" value="F:DNA binding"/>
    <property type="evidence" value="ECO:0007669"/>
    <property type="project" value="InterPro"/>
</dbReference>
<evidence type="ECO:0000259" key="4">
    <source>
        <dbReference type="PROSITE" id="PS51194"/>
    </source>
</evidence>
<dbReference type="Pfam" id="PF04851">
    <property type="entry name" value="ResIII"/>
    <property type="match status" value="1"/>
</dbReference>
<organism evidence="7">
    <name type="scientific">Thermosporothrix sp. COM3</name>
    <dbReference type="NCBI Taxonomy" id="2490863"/>
    <lineage>
        <taxon>Bacteria</taxon>
        <taxon>Bacillati</taxon>
        <taxon>Chloroflexota</taxon>
        <taxon>Ktedonobacteria</taxon>
        <taxon>Ktedonobacterales</taxon>
        <taxon>Thermosporotrichaceae</taxon>
        <taxon>Thermosporothrix</taxon>
    </lineage>
</organism>
<dbReference type="EMBL" id="AP019376">
    <property type="protein sequence ID" value="BBH90181.1"/>
    <property type="molecule type" value="Genomic_DNA"/>
</dbReference>
<dbReference type="InterPro" id="IPR050742">
    <property type="entry name" value="Helicase_Restrict-Modif_Enz"/>
</dbReference>
<gene>
    <name evidence="5" type="ORF">KTC_48670</name>
    <name evidence="6" type="ORF">KTC_49320</name>
    <name evidence="7" type="ORF">KTC_49970</name>
</gene>
<name>A0A455SRJ6_9CHLR</name>
<keyword evidence="1" id="KW-0175">Coiled coil</keyword>
<sequence>MIELRPDQQEALQAVLTAYKQRPEDGKALIVAATGWGKTVFFSSLARELKSINILILAHRDELLDQAREKLQMVDSSAIVGKVGGGSYEWGAPITVAGVDTISRDKHLKNLHKFNYKLIIVDECHHAPAPKYQKVLNALPNAFRLGVTATPERLDGKSLEPIFGKPLFRMDIKDAIQQGLLSDIRSIAIRTETSLDNIKSSRNADGEIDFNQKELENAIDTPARNQRIVEAYQEHAVGRRTICFCVSVEHAHNVAEAFNQAGIPAAVVSGTTSLTERARLYSQLRDGSLKVLTNVLVLTEGFDLPAVDCVIMARPTQSNSLYIQCIGRGARRAPNKIYCLILDITDNCYRLRLSPQNISKALGLKINGGELLTEAIEREEKEKAEQEAREKRALIRKLNERRHEDKEIDLFALPEWQEKPGGLYVLEVGPRKHRIALVPCSSSGWTQLYDVCARLAPDFQGQRWLKAQPLDYALQYAEKRAHQLLEDPGSVKLLDRNAAWRSQPLDPAGKQAKMLRWYRIPIRDGMTKGEASDLISEHKAKLEQKKARKAAKQREETA</sequence>
<dbReference type="SUPFAM" id="SSF52540">
    <property type="entry name" value="P-loop containing nucleoside triphosphate hydrolases"/>
    <property type="match status" value="1"/>
</dbReference>
<dbReference type="PANTHER" id="PTHR47396">
    <property type="entry name" value="TYPE I RESTRICTION ENZYME ECOKI R PROTEIN"/>
    <property type="match status" value="1"/>
</dbReference>
<accession>A0A455SRJ6</accession>
<dbReference type="InterPro" id="IPR006935">
    <property type="entry name" value="Helicase/UvrB_N"/>
</dbReference>
<evidence type="ECO:0000313" key="5">
    <source>
        <dbReference type="EMBL" id="BBH90116.1"/>
    </source>
</evidence>
<proteinExistence type="predicted"/>
<evidence type="ECO:0000313" key="6">
    <source>
        <dbReference type="EMBL" id="BBH90181.1"/>
    </source>
</evidence>
<protein>
    <recommendedName>
        <fullName evidence="8">DEAD/DEAH box helicase</fullName>
    </recommendedName>
</protein>
<evidence type="ECO:0000259" key="3">
    <source>
        <dbReference type="PROSITE" id="PS51192"/>
    </source>
</evidence>
<dbReference type="SMART" id="SM00490">
    <property type="entry name" value="HELICc"/>
    <property type="match status" value="1"/>
</dbReference>
<dbReference type="CDD" id="cd18799">
    <property type="entry name" value="SF2_C_EcoAI-like"/>
    <property type="match status" value="1"/>
</dbReference>
<feature type="compositionally biased region" description="Basic and acidic residues" evidence="2">
    <location>
        <begin position="531"/>
        <end position="545"/>
    </location>
</feature>
<dbReference type="EMBL" id="AP019376">
    <property type="protein sequence ID" value="BBH90246.1"/>
    <property type="molecule type" value="Genomic_DNA"/>
</dbReference>